<feature type="transmembrane region" description="Helical" evidence="1">
    <location>
        <begin position="39"/>
        <end position="60"/>
    </location>
</feature>
<protein>
    <submittedName>
        <fullName evidence="2">Uncharacterized protein</fullName>
    </submittedName>
</protein>
<keyword evidence="1" id="KW-0472">Membrane</keyword>
<feature type="transmembrane region" description="Helical" evidence="1">
    <location>
        <begin position="12"/>
        <end position="33"/>
    </location>
</feature>
<evidence type="ECO:0000256" key="1">
    <source>
        <dbReference type="SAM" id="Phobius"/>
    </source>
</evidence>
<evidence type="ECO:0000313" key="3">
    <source>
        <dbReference type="Proteomes" id="UP001199919"/>
    </source>
</evidence>
<keyword evidence="1" id="KW-0812">Transmembrane</keyword>
<dbReference type="Proteomes" id="UP001199919">
    <property type="component" value="Unassembled WGS sequence"/>
</dbReference>
<evidence type="ECO:0000313" key="2">
    <source>
        <dbReference type="EMBL" id="MCD8742082.1"/>
    </source>
</evidence>
<reference evidence="2 3" key="1">
    <citation type="submission" date="2021-12" db="EMBL/GenBank/DDBJ databases">
        <title>Mucilaginibacter roseus genome.</title>
        <authorList>
            <person name="Ferreira J.R."/>
            <person name="Newman J.D."/>
        </authorList>
    </citation>
    <scope>NUCLEOTIDE SEQUENCE [LARGE SCALE GENOMIC DNA]</scope>
    <source>
        <strain evidence="2 3">LMG 28454</strain>
    </source>
</reference>
<proteinExistence type="predicted"/>
<dbReference type="RefSeq" id="WP_232178641.1">
    <property type="nucleotide sequence ID" value="NZ_JAJPWV010000005.1"/>
</dbReference>
<keyword evidence="3" id="KW-1185">Reference proteome</keyword>
<comment type="caution">
    <text evidence="2">The sequence shown here is derived from an EMBL/GenBank/DDBJ whole genome shotgun (WGS) entry which is preliminary data.</text>
</comment>
<sequence length="143" mass="16990">MIKISSDSRFYRGFFGLIIGPILIVLFVENIMSDNVSNYFKNSVYCLFLILIMTQIRLVFKSRRIFYDNKTLFLENYFTKKTEKVLATNVISLKKAFSLHKKRNRKLLKIIYLKDNKKQTIYFYRSSEFVTINDLEVLIGSKL</sequence>
<dbReference type="EMBL" id="JAJPWV010000005">
    <property type="protein sequence ID" value="MCD8742082.1"/>
    <property type="molecule type" value="Genomic_DNA"/>
</dbReference>
<gene>
    <name evidence="2" type="ORF">LT679_15820</name>
</gene>
<name>A0ABS8U818_9SPHI</name>
<keyword evidence="1" id="KW-1133">Transmembrane helix</keyword>
<organism evidence="2 3">
    <name type="scientific">Mucilaginibacter roseus</name>
    <dbReference type="NCBI Taxonomy" id="1528868"/>
    <lineage>
        <taxon>Bacteria</taxon>
        <taxon>Pseudomonadati</taxon>
        <taxon>Bacteroidota</taxon>
        <taxon>Sphingobacteriia</taxon>
        <taxon>Sphingobacteriales</taxon>
        <taxon>Sphingobacteriaceae</taxon>
        <taxon>Mucilaginibacter</taxon>
    </lineage>
</organism>
<accession>A0ABS8U818</accession>